<dbReference type="EMBL" id="AP025732">
    <property type="protein sequence ID" value="BDI17783.1"/>
    <property type="molecule type" value="Genomic_DNA"/>
</dbReference>
<reference evidence="1" key="1">
    <citation type="submission" date="2022-04" db="EMBL/GenBank/DDBJ databases">
        <title>Complete genome sequence of a cyanobacterium, Nostoc sp. SO-36, isolated in Antarctica.</title>
        <authorList>
            <person name="Kanesaki Y."/>
            <person name="Effendi D."/>
            <person name="Sakamoto T."/>
            <person name="Ohtani S."/>
            <person name="Awai K."/>
        </authorList>
    </citation>
    <scope>NUCLEOTIDE SEQUENCE</scope>
    <source>
        <strain evidence="1">SO-36</strain>
    </source>
</reference>
<protein>
    <submittedName>
        <fullName evidence="1">Uncharacterized protein</fullName>
    </submittedName>
</protein>
<keyword evidence="2" id="KW-1185">Reference proteome</keyword>
<evidence type="ECO:0000313" key="1">
    <source>
        <dbReference type="EMBL" id="BDI17783.1"/>
    </source>
</evidence>
<gene>
    <name evidence="1" type="ORF">ANSO36C_35850</name>
</gene>
<dbReference type="Proteomes" id="UP001055453">
    <property type="component" value="Chromosome"/>
</dbReference>
<sequence length="58" mass="6880">MNIYDLRDILSYIGEGLFPNKIKDSKVDNGQPFPEAHGAYWNTPKTWDKILEYLERMF</sequence>
<organism evidence="1 2">
    <name type="scientific">Nostoc cf. commune SO-36</name>
    <dbReference type="NCBI Taxonomy" id="449208"/>
    <lineage>
        <taxon>Bacteria</taxon>
        <taxon>Bacillati</taxon>
        <taxon>Cyanobacteriota</taxon>
        <taxon>Cyanophyceae</taxon>
        <taxon>Nostocales</taxon>
        <taxon>Nostocaceae</taxon>
        <taxon>Nostoc</taxon>
    </lineage>
</organism>
<name>A0ABN6Q3G1_NOSCO</name>
<accession>A0ABN6Q3G1</accession>
<evidence type="ECO:0000313" key="2">
    <source>
        <dbReference type="Proteomes" id="UP001055453"/>
    </source>
</evidence>
<dbReference type="RefSeq" id="WP_251955611.1">
    <property type="nucleotide sequence ID" value="NZ_AP025732.1"/>
</dbReference>
<proteinExistence type="predicted"/>